<dbReference type="InterPro" id="IPR011025">
    <property type="entry name" value="GproteinA_insert"/>
</dbReference>
<dbReference type="GO" id="GO:0031683">
    <property type="term" value="F:G-protein beta/gamma-subunit complex binding"/>
    <property type="evidence" value="ECO:0007669"/>
    <property type="project" value="InterPro"/>
</dbReference>
<dbReference type="GO" id="GO:0005737">
    <property type="term" value="C:cytoplasm"/>
    <property type="evidence" value="ECO:0007669"/>
    <property type="project" value="TreeGrafter"/>
</dbReference>
<dbReference type="Gene3D" id="3.40.50.300">
    <property type="entry name" value="P-loop containing nucleotide triphosphate hydrolases"/>
    <property type="match status" value="2"/>
</dbReference>
<keyword evidence="3 5" id="KW-0342">GTP-binding</keyword>
<keyword evidence="6" id="KW-0460">Magnesium</keyword>
<dbReference type="FunFam" id="3.40.50.300:FF:000692">
    <property type="entry name" value="Guanine nucleotide-binding protein subunit alpha"/>
    <property type="match status" value="1"/>
</dbReference>
<feature type="region of interest" description="Disordered" evidence="7">
    <location>
        <begin position="1"/>
        <end position="22"/>
    </location>
</feature>
<reference evidence="8 9" key="1">
    <citation type="submission" date="2009-11" db="EMBL/GenBank/DDBJ databases">
        <title>Annotation of Allomyces macrogynus ATCC 38327.</title>
        <authorList>
            <consortium name="The Broad Institute Genome Sequencing Platform"/>
            <person name="Russ C."/>
            <person name="Cuomo C."/>
            <person name="Burger G."/>
            <person name="Gray M.W."/>
            <person name="Holland P.W.H."/>
            <person name="King N."/>
            <person name="Lang F.B.F."/>
            <person name="Roger A.J."/>
            <person name="Ruiz-Trillo I."/>
            <person name="Young S.K."/>
            <person name="Zeng Q."/>
            <person name="Gargeya S."/>
            <person name="Fitzgerald M."/>
            <person name="Haas B."/>
            <person name="Abouelleil A."/>
            <person name="Alvarado L."/>
            <person name="Arachchi H.M."/>
            <person name="Berlin A."/>
            <person name="Chapman S.B."/>
            <person name="Gearin G."/>
            <person name="Goldberg J."/>
            <person name="Griggs A."/>
            <person name="Gujja S."/>
            <person name="Hansen M."/>
            <person name="Heiman D."/>
            <person name="Howarth C."/>
            <person name="Larimer J."/>
            <person name="Lui A."/>
            <person name="MacDonald P.J.P."/>
            <person name="McCowen C."/>
            <person name="Montmayeur A."/>
            <person name="Murphy C."/>
            <person name="Neiman D."/>
            <person name="Pearson M."/>
            <person name="Priest M."/>
            <person name="Roberts A."/>
            <person name="Saif S."/>
            <person name="Shea T."/>
            <person name="Sisk P."/>
            <person name="Stolte C."/>
            <person name="Sykes S."/>
            <person name="Wortman J."/>
            <person name="Nusbaum C."/>
            <person name="Birren B."/>
        </authorList>
    </citation>
    <scope>NUCLEOTIDE SEQUENCE [LARGE SCALE GENOMIC DNA]</scope>
    <source>
        <strain evidence="8 9">ATCC 38327</strain>
    </source>
</reference>
<name>A0A0L0T5G6_ALLM3</name>
<evidence type="ECO:0000313" key="9">
    <source>
        <dbReference type="Proteomes" id="UP000054350"/>
    </source>
</evidence>
<reference evidence="9" key="2">
    <citation type="submission" date="2009-11" db="EMBL/GenBank/DDBJ databases">
        <title>The Genome Sequence of Allomyces macrogynus strain ATCC 38327.</title>
        <authorList>
            <consortium name="The Broad Institute Genome Sequencing Platform"/>
            <person name="Russ C."/>
            <person name="Cuomo C."/>
            <person name="Shea T."/>
            <person name="Young S.K."/>
            <person name="Zeng Q."/>
            <person name="Koehrsen M."/>
            <person name="Haas B."/>
            <person name="Borodovsky M."/>
            <person name="Guigo R."/>
            <person name="Alvarado L."/>
            <person name="Berlin A."/>
            <person name="Borenstein D."/>
            <person name="Chen Z."/>
            <person name="Engels R."/>
            <person name="Freedman E."/>
            <person name="Gellesch M."/>
            <person name="Goldberg J."/>
            <person name="Griggs A."/>
            <person name="Gujja S."/>
            <person name="Heiman D."/>
            <person name="Hepburn T."/>
            <person name="Howarth C."/>
            <person name="Jen D."/>
            <person name="Larson L."/>
            <person name="Lewis B."/>
            <person name="Mehta T."/>
            <person name="Park D."/>
            <person name="Pearson M."/>
            <person name="Roberts A."/>
            <person name="Saif S."/>
            <person name="Shenoy N."/>
            <person name="Sisk P."/>
            <person name="Stolte C."/>
            <person name="Sykes S."/>
            <person name="Walk T."/>
            <person name="White J."/>
            <person name="Yandava C."/>
            <person name="Burger G."/>
            <person name="Gray M.W."/>
            <person name="Holland P.W.H."/>
            <person name="King N."/>
            <person name="Lang F.B.F."/>
            <person name="Roger A.J."/>
            <person name="Ruiz-Trillo I."/>
            <person name="Lander E."/>
            <person name="Nusbaum C."/>
        </authorList>
    </citation>
    <scope>NUCLEOTIDE SEQUENCE [LARGE SCALE GENOMIC DNA]</scope>
    <source>
        <strain evidence="9">ATCC 38327</strain>
    </source>
</reference>
<dbReference type="SUPFAM" id="SSF52540">
    <property type="entry name" value="P-loop containing nucleoside triphosphate hydrolases"/>
    <property type="match status" value="1"/>
</dbReference>
<dbReference type="SUPFAM" id="SSF47895">
    <property type="entry name" value="Transducin (alpha subunit), insertion domain"/>
    <property type="match status" value="1"/>
</dbReference>
<dbReference type="eggNOG" id="KOG0082">
    <property type="taxonomic scope" value="Eukaryota"/>
</dbReference>
<dbReference type="GO" id="GO:0003924">
    <property type="term" value="F:GTPase activity"/>
    <property type="evidence" value="ECO:0007669"/>
    <property type="project" value="InterPro"/>
</dbReference>
<organism evidence="8 9">
    <name type="scientific">Allomyces macrogynus (strain ATCC 38327)</name>
    <name type="common">Allomyces javanicus var. macrogynus</name>
    <dbReference type="NCBI Taxonomy" id="578462"/>
    <lineage>
        <taxon>Eukaryota</taxon>
        <taxon>Fungi</taxon>
        <taxon>Fungi incertae sedis</taxon>
        <taxon>Blastocladiomycota</taxon>
        <taxon>Blastocladiomycetes</taxon>
        <taxon>Blastocladiales</taxon>
        <taxon>Blastocladiaceae</taxon>
        <taxon>Allomyces</taxon>
    </lineage>
</organism>
<evidence type="ECO:0000256" key="4">
    <source>
        <dbReference type="ARBA" id="ARBA00023224"/>
    </source>
</evidence>
<feature type="binding site" evidence="5">
    <location>
        <begin position="420"/>
        <end position="423"/>
    </location>
    <ligand>
        <name>GTP</name>
        <dbReference type="ChEBI" id="CHEBI:37565"/>
    </ligand>
</feature>
<dbReference type="Proteomes" id="UP000054350">
    <property type="component" value="Unassembled WGS sequence"/>
</dbReference>
<dbReference type="GO" id="GO:0005525">
    <property type="term" value="F:GTP binding"/>
    <property type="evidence" value="ECO:0007669"/>
    <property type="project" value="UniProtKB-KW"/>
</dbReference>
<keyword evidence="9" id="KW-1185">Reference proteome</keyword>
<dbReference type="PROSITE" id="PS51882">
    <property type="entry name" value="G_ALPHA"/>
    <property type="match status" value="1"/>
</dbReference>
<feature type="binding site" evidence="5">
    <location>
        <begin position="131"/>
        <end position="136"/>
    </location>
    <ligand>
        <name>GTP</name>
        <dbReference type="ChEBI" id="CHEBI:37565"/>
    </ligand>
</feature>
<dbReference type="OrthoDB" id="5817230at2759"/>
<dbReference type="EMBL" id="GG745363">
    <property type="protein sequence ID" value="KNE69967.1"/>
    <property type="molecule type" value="Genomic_DNA"/>
</dbReference>
<dbReference type="GO" id="GO:0046872">
    <property type="term" value="F:metal ion binding"/>
    <property type="evidence" value="ECO:0007669"/>
    <property type="project" value="UniProtKB-KW"/>
</dbReference>
<evidence type="ECO:0000256" key="2">
    <source>
        <dbReference type="ARBA" id="ARBA00022741"/>
    </source>
</evidence>
<evidence type="ECO:0000256" key="5">
    <source>
        <dbReference type="PIRSR" id="PIRSR601019-1"/>
    </source>
</evidence>
<gene>
    <name evidence="8" type="ORF">AMAG_14804</name>
</gene>
<feature type="binding site" evidence="6">
    <location>
        <position position="135"/>
    </location>
    <ligand>
        <name>Mg(2+)</name>
        <dbReference type="ChEBI" id="CHEBI:18420"/>
    </ligand>
</feature>
<dbReference type="PANTHER" id="PTHR10218:SF360">
    <property type="entry name" value="GUANINE NUCLEOTIDE-BINDING PROTEIN SUBUNIT ALPHA HOMOLOG"/>
    <property type="match status" value="1"/>
</dbReference>
<evidence type="ECO:0000256" key="1">
    <source>
        <dbReference type="ARBA" id="ARBA00022723"/>
    </source>
</evidence>
<sequence length="508" mass="55180">MHSLHHGRQATPAAPKQSRQPADLRARLAAFHLRHLGTRIAPTAARLGPGTTIMAPLPIPSPEASDISASQAATLVNDPNQAPSTPPARDLSERDQASLARKHSARLDRALRAEAAERAQYCKLLLLGTAESGKSTVLKQMKLIHTGNLLDVAPDGVALPSATSSVAVLPSVTPTSGGVGELGHMAQPDWVVVIRKNLFDSLALIVQYQADHAAAKPWATPEAESAAATLRSMISDLQANPSLSTVSADQVVQVVATIQVLSTDATLRDVIRIGGQFQLLDSADAFIRDAATILDPSYAPSNDHILLARQPTSTITETKIVTAQGYKYLVYDVNGSRRARHTWVQFFDDVLCIIYVAPISSYDQPLPPGDMLPRTAGFDDTANFHRPTGPMSRLLDSLLVFEQIMRHPLLKSTAAIIFLNKIDVLRAKLADPDAARFADYFPDYHGPQEFDPVCHYVSNRFADAVRGQTARKLYIHLTWATQTQQIQVVLNTVNKILIKLNLAKANLV</sequence>
<evidence type="ECO:0000256" key="3">
    <source>
        <dbReference type="ARBA" id="ARBA00023134"/>
    </source>
</evidence>
<keyword evidence="4" id="KW-0807">Transducer</keyword>
<proteinExistence type="predicted"/>
<feature type="binding site" evidence="5">
    <location>
        <begin position="306"/>
        <end position="312"/>
    </location>
    <ligand>
        <name>GTP</name>
        <dbReference type="ChEBI" id="CHEBI:37565"/>
    </ligand>
</feature>
<dbReference type="GO" id="GO:0007188">
    <property type="term" value="P:adenylate cyclase-modulating G protein-coupled receptor signaling pathway"/>
    <property type="evidence" value="ECO:0007669"/>
    <property type="project" value="TreeGrafter"/>
</dbReference>
<protein>
    <submittedName>
        <fullName evidence="8">Uncharacterized protein</fullName>
    </submittedName>
</protein>
<evidence type="ECO:0000313" key="8">
    <source>
        <dbReference type="EMBL" id="KNE69967.1"/>
    </source>
</evidence>
<dbReference type="VEuPathDB" id="FungiDB:AMAG_14804"/>
<dbReference type="STRING" id="578462.A0A0L0T5G6"/>
<feature type="binding site" evidence="5">
    <location>
        <position position="480"/>
    </location>
    <ligand>
        <name>GTP</name>
        <dbReference type="ChEBI" id="CHEBI:37565"/>
    </ligand>
</feature>
<evidence type="ECO:0000256" key="6">
    <source>
        <dbReference type="PIRSR" id="PIRSR601019-2"/>
    </source>
</evidence>
<dbReference type="Pfam" id="PF00503">
    <property type="entry name" value="G-alpha"/>
    <property type="match status" value="1"/>
</dbReference>
<keyword evidence="2 5" id="KW-0547">Nucleotide-binding</keyword>
<dbReference type="AlphaFoldDB" id="A0A0L0T5G6"/>
<feature type="binding site" evidence="5">
    <location>
        <begin position="281"/>
        <end position="282"/>
    </location>
    <ligand>
        <name>GTP</name>
        <dbReference type="ChEBI" id="CHEBI:37565"/>
    </ligand>
</feature>
<accession>A0A0L0T5G6</accession>
<dbReference type="SMART" id="SM00275">
    <property type="entry name" value="G_alpha"/>
    <property type="match status" value="1"/>
</dbReference>
<feature type="binding site" evidence="6">
    <location>
        <position position="312"/>
    </location>
    <ligand>
        <name>Mg(2+)</name>
        <dbReference type="ChEBI" id="CHEBI:18420"/>
    </ligand>
</feature>
<dbReference type="GO" id="GO:0005834">
    <property type="term" value="C:heterotrimeric G-protein complex"/>
    <property type="evidence" value="ECO:0007669"/>
    <property type="project" value="TreeGrafter"/>
</dbReference>
<keyword evidence="1 6" id="KW-0479">Metal-binding</keyword>
<dbReference type="GO" id="GO:0001664">
    <property type="term" value="F:G protein-coupled receptor binding"/>
    <property type="evidence" value="ECO:0007669"/>
    <property type="project" value="TreeGrafter"/>
</dbReference>
<feature type="region of interest" description="Disordered" evidence="7">
    <location>
        <begin position="77"/>
        <end position="97"/>
    </location>
</feature>
<evidence type="ECO:0000256" key="7">
    <source>
        <dbReference type="SAM" id="MobiDB-lite"/>
    </source>
</evidence>
<dbReference type="InterPro" id="IPR001019">
    <property type="entry name" value="Gprotein_alpha_su"/>
</dbReference>
<dbReference type="InterPro" id="IPR027417">
    <property type="entry name" value="P-loop_NTPase"/>
</dbReference>
<dbReference type="Gene3D" id="1.10.400.10">
    <property type="entry name" value="GI Alpha 1, domain 2-like"/>
    <property type="match status" value="1"/>
</dbReference>
<dbReference type="PRINTS" id="PR00318">
    <property type="entry name" value="GPROTEINA"/>
</dbReference>
<dbReference type="PANTHER" id="PTHR10218">
    <property type="entry name" value="GTP-BINDING PROTEIN ALPHA SUBUNIT"/>
    <property type="match status" value="1"/>
</dbReference>